<dbReference type="KEGG" id="fiy:BN1229_v1_0765"/>
<dbReference type="RefSeq" id="WP_052743664.1">
    <property type="nucleotide sequence ID" value="NZ_LN829118.1"/>
</dbReference>
<organism evidence="1 2">
    <name type="scientific">Candidatus Filomicrobium marinum</name>
    <dbReference type="NCBI Taxonomy" id="1608628"/>
    <lineage>
        <taxon>Bacteria</taxon>
        <taxon>Pseudomonadati</taxon>
        <taxon>Pseudomonadota</taxon>
        <taxon>Alphaproteobacteria</taxon>
        <taxon>Hyphomicrobiales</taxon>
        <taxon>Hyphomicrobiaceae</taxon>
        <taxon>Filomicrobium</taxon>
    </lineage>
</organism>
<evidence type="ECO:0000313" key="2">
    <source>
        <dbReference type="Proteomes" id="UP000033187"/>
    </source>
</evidence>
<protein>
    <recommendedName>
        <fullName evidence="3">DUF3108 domain-containing protein</fullName>
    </recommendedName>
</protein>
<keyword evidence="2" id="KW-1185">Reference proteome</keyword>
<dbReference type="InterPro" id="IPR021457">
    <property type="entry name" value="DUF3108"/>
</dbReference>
<dbReference type="AlphaFoldDB" id="A0A0D6JBP6"/>
<reference evidence="2" key="1">
    <citation type="submission" date="2015-02" db="EMBL/GenBank/DDBJ databases">
        <authorList>
            <person name="Chooi Y.-H."/>
        </authorList>
    </citation>
    <scope>NUCLEOTIDE SEQUENCE [LARGE SCALE GENOMIC DNA]</scope>
    <source>
        <strain evidence="2">strain Y</strain>
    </source>
</reference>
<accession>A0A0D6JBP6</accession>
<dbReference type="Proteomes" id="UP000033187">
    <property type="component" value="Chromosome 1"/>
</dbReference>
<sequence length="309" mass="33261">MFKSVSCRAAGGALRVVSKRDGGRLSVATKGLIAAGFVFGLYALPLGSVTSEPAKATGGEWPAQVNADYNITFNGFDIGSFKFQSAISGRGYVLDGDAELSALLGAFKWRGLTRASGKVSSRNPQPAGYTFTFKSSSRSGSVKLGFNKDRVSNVSLVPPIPDQADTVPVEKKHLKGALDPLTAVMALTRPVGDKGPCERVIPVFDGKQRFDLRLSYRRQELIRENRRSGQPGVAIVCNVRYVPIAGYSPSEAEQMAENTGIEVTLRPVPSANLYVPYEIRIPTIAGSVTLSSNRIDIRISDRERIALGH</sequence>
<dbReference type="EMBL" id="LN829119">
    <property type="protein sequence ID" value="CPR16337.1"/>
    <property type="molecule type" value="Genomic_DNA"/>
</dbReference>
<evidence type="ECO:0008006" key="3">
    <source>
        <dbReference type="Google" id="ProtNLM"/>
    </source>
</evidence>
<gene>
    <name evidence="1" type="ORF">YBN1229_v1_0765</name>
</gene>
<proteinExistence type="predicted"/>
<dbReference type="Pfam" id="PF11306">
    <property type="entry name" value="DUF3108"/>
    <property type="match status" value="1"/>
</dbReference>
<name>A0A0D6JBP6_9HYPH</name>
<dbReference type="KEGG" id="fil:BN1229_v1_0760"/>
<evidence type="ECO:0000313" key="1">
    <source>
        <dbReference type="EMBL" id="CPR16337.1"/>
    </source>
</evidence>